<feature type="transmembrane region" description="Helical" evidence="1">
    <location>
        <begin position="20"/>
        <end position="45"/>
    </location>
</feature>
<keyword evidence="1" id="KW-0812">Transmembrane</keyword>
<feature type="domain" description="YqeB PH" evidence="3">
    <location>
        <begin position="10"/>
        <end position="160"/>
    </location>
</feature>
<dbReference type="RefSeq" id="WP_311620269.1">
    <property type="nucleotide sequence ID" value="NZ_JAVREV010000017.1"/>
</dbReference>
<evidence type="ECO:0000313" key="4">
    <source>
        <dbReference type="EMBL" id="MDT0446103.1"/>
    </source>
</evidence>
<feature type="transmembrane region" description="Helical" evidence="1">
    <location>
        <begin position="65"/>
        <end position="91"/>
    </location>
</feature>
<dbReference type="Proteomes" id="UP001183615">
    <property type="component" value="Unassembled WGS sequence"/>
</dbReference>
<protein>
    <recommendedName>
        <fullName evidence="6">DUF308 domain-containing protein</fullName>
    </recommendedName>
</protein>
<evidence type="ECO:0000259" key="3">
    <source>
        <dbReference type="Pfam" id="PF23494"/>
    </source>
</evidence>
<dbReference type="InterPro" id="IPR057798">
    <property type="entry name" value="PH_YqeB"/>
</dbReference>
<dbReference type="Pfam" id="PF23494">
    <property type="entry name" value="bPH_10"/>
    <property type="match status" value="1"/>
</dbReference>
<accession>A0ABU2SBB8</accession>
<keyword evidence="1" id="KW-1133">Transmembrane helix</keyword>
<feature type="domain" description="Cysteinyl-tRNA ligase anticodon binding" evidence="2">
    <location>
        <begin position="177"/>
        <end position="227"/>
    </location>
</feature>
<proteinExistence type="predicted"/>
<comment type="caution">
    <text evidence="4">The sequence shown here is derived from an EMBL/GenBank/DDBJ whole genome shotgun (WGS) entry which is preliminary data.</text>
</comment>
<keyword evidence="1" id="KW-0472">Membrane</keyword>
<dbReference type="InterPro" id="IPR056411">
    <property type="entry name" value="CysS_C"/>
</dbReference>
<sequence length="233" mass="25466">MEYGKTTGPTVLGLSLRDRLLIIVGAPVLGALLGAVLPPVAGWLADRPWAPMQGPFELIASFDGPWVAVALAAAGLLLGLGFAALALASCLKVTLVDGEIRLDKDGMSRRIARPDVDVVFVDGKQLVILDPASRELLREQHESSPAALARGFQEHGYRWAGQSDPYAELYRRWVPDTPDLPPAVNAVLKARETALKKKQGDDVAELREEVQKLGFVVRDREDKQYWRPLVRAS</sequence>
<dbReference type="EMBL" id="JAVREV010000017">
    <property type="protein sequence ID" value="MDT0446103.1"/>
    <property type="molecule type" value="Genomic_DNA"/>
</dbReference>
<name>A0ABU2SBB8_9ACTN</name>
<keyword evidence="5" id="KW-1185">Reference proteome</keyword>
<evidence type="ECO:0000256" key="1">
    <source>
        <dbReference type="SAM" id="Phobius"/>
    </source>
</evidence>
<reference evidence="5" key="1">
    <citation type="submission" date="2023-07" db="EMBL/GenBank/DDBJ databases">
        <title>30 novel species of actinomycetes from the DSMZ collection.</title>
        <authorList>
            <person name="Nouioui I."/>
        </authorList>
    </citation>
    <scope>NUCLEOTIDE SEQUENCE [LARGE SCALE GENOMIC DNA]</scope>
    <source>
        <strain evidence="5">DSM 41886</strain>
    </source>
</reference>
<dbReference type="Pfam" id="PF23493">
    <property type="entry name" value="CysS_C"/>
    <property type="match status" value="1"/>
</dbReference>
<organism evidence="4 5">
    <name type="scientific">Streptomyces johnsoniae</name>
    <dbReference type="NCBI Taxonomy" id="3075532"/>
    <lineage>
        <taxon>Bacteria</taxon>
        <taxon>Bacillati</taxon>
        <taxon>Actinomycetota</taxon>
        <taxon>Actinomycetes</taxon>
        <taxon>Kitasatosporales</taxon>
        <taxon>Streptomycetaceae</taxon>
        <taxon>Streptomyces</taxon>
    </lineage>
</organism>
<evidence type="ECO:0000259" key="2">
    <source>
        <dbReference type="Pfam" id="PF23493"/>
    </source>
</evidence>
<gene>
    <name evidence="4" type="ORF">RM779_26430</name>
</gene>
<evidence type="ECO:0008006" key="6">
    <source>
        <dbReference type="Google" id="ProtNLM"/>
    </source>
</evidence>
<evidence type="ECO:0000313" key="5">
    <source>
        <dbReference type="Proteomes" id="UP001183615"/>
    </source>
</evidence>